<dbReference type="Pfam" id="PF00581">
    <property type="entry name" value="Rhodanese"/>
    <property type="match status" value="2"/>
</dbReference>
<accession>A0A7X1ZJJ1</accession>
<comment type="caution">
    <text evidence="10">The sequence shown here is derived from an EMBL/GenBank/DDBJ whole genome shotgun (WGS) entry which is preliminary data.</text>
</comment>
<dbReference type="InterPro" id="IPR001763">
    <property type="entry name" value="Rhodanese-like_dom"/>
</dbReference>
<comment type="catalytic activity">
    <reaction evidence="5">
        <text>2-oxo-3-sulfanylpropanoate + [thioredoxin]-dithiol = [thioredoxin]-disulfide + hydrogen sulfide + pyruvate + H(+)</text>
        <dbReference type="Rhea" id="RHEA:21740"/>
        <dbReference type="Rhea" id="RHEA-COMP:10698"/>
        <dbReference type="Rhea" id="RHEA-COMP:10700"/>
        <dbReference type="ChEBI" id="CHEBI:15361"/>
        <dbReference type="ChEBI" id="CHEBI:15378"/>
        <dbReference type="ChEBI" id="CHEBI:29919"/>
        <dbReference type="ChEBI" id="CHEBI:29950"/>
        <dbReference type="ChEBI" id="CHEBI:50058"/>
        <dbReference type="ChEBI" id="CHEBI:57678"/>
        <dbReference type="EC" id="2.8.1.2"/>
    </reaction>
    <physiologicalReaction direction="left-to-right" evidence="5">
        <dbReference type="Rhea" id="RHEA:21741"/>
    </physiologicalReaction>
</comment>
<dbReference type="NCBIfam" id="NF008557">
    <property type="entry name" value="PRK11493.1"/>
    <property type="match status" value="1"/>
</dbReference>
<dbReference type="GO" id="GO:0004792">
    <property type="term" value="F:thiosulfate-cyanide sulfurtransferase activity"/>
    <property type="evidence" value="ECO:0007669"/>
    <property type="project" value="InterPro"/>
</dbReference>
<evidence type="ECO:0000256" key="8">
    <source>
        <dbReference type="ARBA" id="ARBA00078354"/>
    </source>
</evidence>
<dbReference type="SMART" id="SM00450">
    <property type="entry name" value="RHOD"/>
    <property type="match status" value="2"/>
</dbReference>
<dbReference type="InterPro" id="IPR001307">
    <property type="entry name" value="Thiosulphate_STrfase_CS"/>
</dbReference>
<dbReference type="PROSITE" id="PS00380">
    <property type="entry name" value="RHODANESE_1"/>
    <property type="match status" value="1"/>
</dbReference>
<reference evidence="10 11" key="1">
    <citation type="submission" date="2019-10" db="EMBL/GenBank/DDBJ databases">
        <title>Draft whole-genome sequence of the purple nonsulfur photosynthetic bacterium Roseospira navarrensis DSM 15114.</title>
        <authorList>
            <person name="Kyndt J.A."/>
            <person name="Meyer T.E."/>
        </authorList>
    </citation>
    <scope>NUCLEOTIDE SEQUENCE [LARGE SCALE GENOMIC DNA]</scope>
    <source>
        <strain evidence="10 11">DSM 15114</strain>
    </source>
</reference>
<dbReference type="FunFam" id="3.40.250.10:FF:000001">
    <property type="entry name" value="Sulfurtransferase"/>
    <property type="match status" value="1"/>
</dbReference>
<evidence type="ECO:0000256" key="6">
    <source>
        <dbReference type="ARBA" id="ARBA00066832"/>
    </source>
</evidence>
<evidence type="ECO:0000256" key="3">
    <source>
        <dbReference type="ARBA" id="ARBA00022679"/>
    </source>
</evidence>
<keyword evidence="10" id="KW-0670">Pyruvate</keyword>
<dbReference type="PANTHER" id="PTHR11364:SF27">
    <property type="entry name" value="SULFURTRANSFERASE"/>
    <property type="match status" value="1"/>
</dbReference>
<keyword evidence="11" id="KW-1185">Reference proteome</keyword>
<protein>
    <recommendedName>
        <fullName evidence="7">3-mercaptopyruvate sulfurtransferase</fullName>
        <ecNumber evidence="6">2.8.1.2</ecNumber>
    </recommendedName>
    <alternativeName>
        <fullName evidence="8">Rhodanese-like protein</fullName>
    </alternativeName>
</protein>
<organism evidence="10 11">
    <name type="scientific">Roseospira navarrensis</name>
    <dbReference type="NCBI Taxonomy" id="140058"/>
    <lineage>
        <taxon>Bacteria</taxon>
        <taxon>Pseudomonadati</taxon>
        <taxon>Pseudomonadota</taxon>
        <taxon>Alphaproteobacteria</taxon>
        <taxon>Rhodospirillales</taxon>
        <taxon>Rhodospirillaceae</taxon>
        <taxon>Roseospira</taxon>
    </lineage>
</organism>
<dbReference type="GO" id="GO:0005737">
    <property type="term" value="C:cytoplasm"/>
    <property type="evidence" value="ECO:0007669"/>
    <property type="project" value="UniProtKB-SubCell"/>
</dbReference>
<dbReference type="AlphaFoldDB" id="A0A7X1ZJJ1"/>
<gene>
    <name evidence="10" type="primary">sseA</name>
    <name evidence="10" type="ORF">GHC57_17935</name>
</gene>
<dbReference type="CDD" id="cd01448">
    <property type="entry name" value="TST_Repeat_1"/>
    <property type="match status" value="1"/>
</dbReference>
<dbReference type="PROSITE" id="PS50206">
    <property type="entry name" value="RHODANESE_3"/>
    <property type="match status" value="2"/>
</dbReference>
<keyword evidence="2" id="KW-0963">Cytoplasm</keyword>
<dbReference type="PANTHER" id="PTHR11364">
    <property type="entry name" value="THIOSULFATE SULFERTANSFERASE"/>
    <property type="match status" value="1"/>
</dbReference>
<evidence type="ECO:0000313" key="11">
    <source>
        <dbReference type="Proteomes" id="UP000434582"/>
    </source>
</evidence>
<name>A0A7X1ZJJ1_9PROT</name>
<evidence type="ECO:0000256" key="7">
    <source>
        <dbReference type="ARBA" id="ARBA00070833"/>
    </source>
</evidence>
<proteinExistence type="predicted"/>
<sequence length="284" mass="30682">MPNALPDALVTTAWLADHLSAPDVRIVDARHFMPADPRDPAEEYAKAHIPGAVFFDIDRICDPDSPLPHMMPSPELFSSRVRTLGLGDGHRIVVYDHVGGACAAARVWWMFRAFGHTDVAVLDGGLPKWEAEGRPVDDRIPHVTPRHFTARVNAALLADAAAVARHLEAGTAQVVDARSAERFQGGGEEPRPVARAGHMPGALNAPFGVLQTGPHNEMAPADEIRRQLEAAGLDLTRPIVTSCGSGVTACYTALALYRLGRDDIAVYDGSWAEWGDRTDLPVTR</sequence>
<evidence type="ECO:0000256" key="4">
    <source>
        <dbReference type="ARBA" id="ARBA00022737"/>
    </source>
</evidence>
<dbReference type="OrthoDB" id="9781034at2"/>
<comment type="subcellular location">
    <subcellularLocation>
        <location evidence="1">Cytoplasm</location>
    </subcellularLocation>
</comment>
<dbReference type="GO" id="GO:0016784">
    <property type="term" value="F:3-mercaptopyruvate sulfurtransferase activity"/>
    <property type="evidence" value="ECO:0007669"/>
    <property type="project" value="UniProtKB-EC"/>
</dbReference>
<evidence type="ECO:0000256" key="1">
    <source>
        <dbReference type="ARBA" id="ARBA00004496"/>
    </source>
</evidence>
<evidence type="ECO:0000259" key="9">
    <source>
        <dbReference type="PROSITE" id="PS50206"/>
    </source>
</evidence>
<dbReference type="CDD" id="cd01449">
    <property type="entry name" value="TST_Repeat_2"/>
    <property type="match status" value="1"/>
</dbReference>
<evidence type="ECO:0000256" key="2">
    <source>
        <dbReference type="ARBA" id="ARBA00022490"/>
    </source>
</evidence>
<dbReference type="Gene3D" id="3.40.250.10">
    <property type="entry name" value="Rhodanese-like domain"/>
    <property type="match status" value="2"/>
</dbReference>
<evidence type="ECO:0000256" key="5">
    <source>
        <dbReference type="ARBA" id="ARBA00051793"/>
    </source>
</evidence>
<dbReference type="SUPFAM" id="SSF52821">
    <property type="entry name" value="Rhodanese/Cell cycle control phosphatase"/>
    <property type="match status" value="2"/>
</dbReference>
<keyword evidence="3 10" id="KW-0808">Transferase</keyword>
<dbReference type="FunFam" id="3.40.250.10:FF:000015">
    <property type="entry name" value="Sulfurtransferase"/>
    <property type="match status" value="1"/>
</dbReference>
<dbReference type="EC" id="2.8.1.2" evidence="6"/>
<feature type="domain" description="Rhodanese" evidence="9">
    <location>
        <begin position="20"/>
        <end position="138"/>
    </location>
</feature>
<evidence type="ECO:0000313" key="10">
    <source>
        <dbReference type="EMBL" id="MQX38400.1"/>
    </source>
</evidence>
<dbReference type="InterPro" id="IPR045078">
    <property type="entry name" value="TST/MPST-like"/>
</dbReference>
<dbReference type="InterPro" id="IPR036873">
    <property type="entry name" value="Rhodanese-like_dom_sf"/>
</dbReference>
<dbReference type="RefSeq" id="WP_153346836.1">
    <property type="nucleotide sequence ID" value="NZ_WIVE01000096.1"/>
</dbReference>
<dbReference type="EMBL" id="WIVE01000096">
    <property type="protein sequence ID" value="MQX38400.1"/>
    <property type="molecule type" value="Genomic_DNA"/>
</dbReference>
<feature type="domain" description="Rhodanese" evidence="9">
    <location>
        <begin position="168"/>
        <end position="283"/>
    </location>
</feature>
<dbReference type="Proteomes" id="UP000434582">
    <property type="component" value="Unassembled WGS sequence"/>
</dbReference>
<keyword evidence="4" id="KW-0677">Repeat</keyword>